<accession>A0A0A9CHI7</accession>
<dbReference type="AlphaFoldDB" id="A0A0A9CHI7"/>
<evidence type="ECO:0000313" key="1">
    <source>
        <dbReference type="EMBL" id="JAD70977.1"/>
    </source>
</evidence>
<organism evidence="1">
    <name type="scientific">Arundo donax</name>
    <name type="common">Giant reed</name>
    <name type="synonym">Donax arundinaceus</name>
    <dbReference type="NCBI Taxonomy" id="35708"/>
    <lineage>
        <taxon>Eukaryota</taxon>
        <taxon>Viridiplantae</taxon>
        <taxon>Streptophyta</taxon>
        <taxon>Embryophyta</taxon>
        <taxon>Tracheophyta</taxon>
        <taxon>Spermatophyta</taxon>
        <taxon>Magnoliopsida</taxon>
        <taxon>Liliopsida</taxon>
        <taxon>Poales</taxon>
        <taxon>Poaceae</taxon>
        <taxon>PACMAD clade</taxon>
        <taxon>Arundinoideae</taxon>
        <taxon>Arundineae</taxon>
        <taxon>Arundo</taxon>
    </lineage>
</organism>
<name>A0A0A9CHI7_ARUDO</name>
<reference evidence="1" key="2">
    <citation type="journal article" date="2015" name="Data Brief">
        <title>Shoot transcriptome of the giant reed, Arundo donax.</title>
        <authorList>
            <person name="Barrero R.A."/>
            <person name="Guerrero F.D."/>
            <person name="Moolhuijzen P."/>
            <person name="Goolsby J.A."/>
            <person name="Tidwell J."/>
            <person name="Bellgard S.E."/>
            <person name="Bellgard M.I."/>
        </authorList>
    </citation>
    <scope>NUCLEOTIDE SEQUENCE</scope>
    <source>
        <tissue evidence="1">Shoot tissue taken approximately 20 cm above the soil surface</tissue>
    </source>
</reference>
<protein>
    <submittedName>
        <fullName evidence="1">Uncharacterized protein</fullName>
    </submittedName>
</protein>
<dbReference type="EMBL" id="GBRH01226918">
    <property type="protein sequence ID" value="JAD70977.1"/>
    <property type="molecule type" value="Transcribed_RNA"/>
</dbReference>
<proteinExistence type="predicted"/>
<reference evidence="1" key="1">
    <citation type="submission" date="2014-09" db="EMBL/GenBank/DDBJ databases">
        <authorList>
            <person name="Magalhaes I.L.F."/>
            <person name="Oliveira U."/>
            <person name="Santos F.R."/>
            <person name="Vidigal T.H.D.A."/>
            <person name="Brescovit A.D."/>
            <person name="Santos A.J."/>
        </authorList>
    </citation>
    <scope>NUCLEOTIDE SEQUENCE</scope>
    <source>
        <tissue evidence="1">Shoot tissue taken approximately 20 cm above the soil surface</tissue>
    </source>
</reference>
<sequence>MQNNYHQVSMHQLSSPLVSIIIYCKPANQSRSIIIHPEASPIKFWCSDVI</sequence>